<dbReference type="GO" id="GO:0006623">
    <property type="term" value="P:protein targeting to vacuole"/>
    <property type="evidence" value="ECO:0007669"/>
    <property type="project" value="TreeGrafter"/>
</dbReference>
<dbReference type="InterPro" id="IPR009851">
    <property type="entry name" value="Mod_r"/>
</dbReference>
<dbReference type="EMBL" id="OU594943">
    <property type="protein sequence ID" value="CAG9285382.1"/>
    <property type="molecule type" value="Genomic_DNA"/>
</dbReference>
<feature type="compositionally biased region" description="Low complexity" evidence="7">
    <location>
        <begin position="96"/>
        <end position="106"/>
    </location>
</feature>
<evidence type="ECO:0000256" key="1">
    <source>
        <dbReference type="ARBA" id="ARBA00004177"/>
    </source>
</evidence>
<evidence type="ECO:0000256" key="4">
    <source>
        <dbReference type="ARBA" id="ARBA00022753"/>
    </source>
</evidence>
<dbReference type="Pfam" id="PF07200">
    <property type="entry name" value="Mod_r"/>
    <property type="match status" value="1"/>
</dbReference>
<keyword evidence="5 6" id="KW-0653">Protein transport</keyword>
<sequence>MTLAGVTARHDWIDRQMRVTGYAPVQSETVWRNANLTLGAAVQAVVEHLQLNPPEVIEIHDEGLRSIQPTQPPPSLAIRTNGSSNGHANGHSVGYTQSRRTTSRSATQALMEADDVPPTYSTVAEVPQIDTPSIPIEFEEVKHLTRTQLDDLLTDETSFLAWANGLAFTTTLRIMATSVLEENVQTAQNHLEQQTRMDTLYGQVTALHHELRKAVGEFEVLERQQDALCAPPDTTIVRQELQVLKRQALDESEAHAETWLDETAQDSVDVDAFVRDFVTTRTRHHERAAKLELLQRQAHKSL</sequence>
<dbReference type="PANTHER" id="PTHR13678">
    <property type="entry name" value="VACUOLAR PROTEIN SORTING-ASSOCIATED PROTEIN 37"/>
    <property type="match status" value="1"/>
</dbReference>
<evidence type="ECO:0000256" key="3">
    <source>
        <dbReference type="ARBA" id="ARBA00022448"/>
    </source>
</evidence>
<organism evidence="9">
    <name type="scientific">Phaeodactylum tricornutum</name>
    <name type="common">Diatom</name>
    <dbReference type="NCBI Taxonomy" id="2850"/>
    <lineage>
        <taxon>Eukaryota</taxon>
        <taxon>Sar</taxon>
        <taxon>Stramenopiles</taxon>
        <taxon>Ochrophyta</taxon>
        <taxon>Bacillariophyta</taxon>
        <taxon>Bacillariophyceae</taxon>
        <taxon>Bacillariophycidae</taxon>
        <taxon>Naviculales</taxon>
        <taxon>Phaeodactylaceae</taxon>
        <taxon>Phaeodactylum</taxon>
    </lineage>
</organism>
<evidence type="ECO:0000256" key="7">
    <source>
        <dbReference type="SAM" id="MobiDB-lite"/>
    </source>
</evidence>
<dbReference type="AlphaFoldDB" id="A0A8J9X806"/>
<feature type="domain" description="VPS37 C-terminal" evidence="8">
    <location>
        <begin position="215"/>
        <end position="302"/>
    </location>
</feature>
<proteinExistence type="inferred from homology"/>
<feature type="region of interest" description="Disordered" evidence="7">
    <location>
        <begin position="65"/>
        <end position="106"/>
    </location>
</feature>
<evidence type="ECO:0000256" key="2">
    <source>
        <dbReference type="ARBA" id="ARBA00007617"/>
    </source>
</evidence>
<dbReference type="GO" id="GO:0043162">
    <property type="term" value="P:ubiquitin-dependent protein catabolic process via the multivesicular body sorting pathway"/>
    <property type="evidence" value="ECO:0007669"/>
    <property type="project" value="TreeGrafter"/>
</dbReference>
<name>A0A8J9X806_PHATR</name>
<evidence type="ECO:0000313" key="9">
    <source>
        <dbReference type="EMBL" id="CAG9285382.1"/>
    </source>
</evidence>
<reference evidence="9" key="1">
    <citation type="submission" date="2022-02" db="EMBL/GenBank/DDBJ databases">
        <authorList>
            <person name="Giguere J D."/>
        </authorList>
    </citation>
    <scope>NUCLEOTIDE SEQUENCE</scope>
    <source>
        <strain evidence="9">CCAP 1055/1</strain>
    </source>
</reference>
<evidence type="ECO:0000256" key="5">
    <source>
        <dbReference type="ARBA" id="ARBA00022927"/>
    </source>
</evidence>
<evidence type="ECO:0000259" key="8">
    <source>
        <dbReference type="PROSITE" id="PS51314"/>
    </source>
</evidence>
<protein>
    <recommendedName>
        <fullName evidence="8">VPS37 C-terminal domain-containing protein</fullName>
    </recommendedName>
</protein>
<keyword evidence="3 6" id="KW-0813">Transport</keyword>
<keyword evidence="4" id="KW-0967">Endosome</keyword>
<evidence type="ECO:0000256" key="6">
    <source>
        <dbReference type="PROSITE-ProRule" id="PRU00646"/>
    </source>
</evidence>
<accession>A0A8J9X806</accession>
<comment type="subcellular location">
    <subcellularLocation>
        <location evidence="1">Endosome</location>
    </subcellularLocation>
</comment>
<dbReference type="PROSITE" id="PS51314">
    <property type="entry name" value="VPS37_C"/>
    <property type="match status" value="1"/>
</dbReference>
<dbReference type="Proteomes" id="UP000836788">
    <property type="component" value="Chromosome 2"/>
</dbReference>
<comment type="similarity">
    <text evidence="2">Belongs to the VPS37 family.</text>
</comment>
<dbReference type="PANTHER" id="PTHR13678:SF2">
    <property type="entry name" value="VACUOLAR PROTEIN SORTING-ASSOCIATED PROTEIN 37A"/>
    <property type="match status" value="1"/>
</dbReference>
<dbReference type="GO" id="GO:0006612">
    <property type="term" value="P:protein targeting to membrane"/>
    <property type="evidence" value="ECO:0007669"/>
    <property type="project" value="TreeGrafter"/>
</dbReference>
<gene>
    <name evidence="9" type="ORF">PTTT1_LOCUS28882</name>
</gene>
<dbReference type="GO" id="GO:0000813">
    <property type="term" value="C:ESCRT I complex"/>
    <property type="evidence" value="ECO:0007669"/>
    <property type="project" value="TreeGrafter"/>
</dbReference>
<feature type="compositionally biased region" description="Polar residues" evidence="7">
    <location>
        <begin position="78"/>
        <end position="87"/>
    </location>
</feature>